<feature type="region of interest" description="Disordered" evidence="1">
    <location>
        <begin position="1545"/>
        <end position="1576"/>
    </location>
</feature>
<feature type="compositionally biased region" description="Polar residues" evidence="1">
    <location>
        <begin position="1566"/>
        <end position="1576"/>
    </location>
</feature>
<feature type="compositionally biased region" description="Basic and acidic residues" evidence="1">
    <location>
        <begin position="586"/>
        <end position="600"/>
    </location>
</feature>
<feature type="compositionally biased region" description="Polar residues" evidence="1">
    <location>
        <begin position="228"/>
        <end position="240"/>
    </location>
</feature>
<feature type="compositionally biased region" description="Polar residues" evidence="1">
    <location>
        <begin position="1621"/>
        <end position="1632"/>
    </location>
</feature>
<feature type="compositionally biased region" description="Polar residues" evidence="1">
    <location>
        <begin position="45"/>
        <end position="56"/>
    </location>
</feature>
<feature type="compositionally biased region" description="Polar residues" evidence="1">
    <location>
        <begin position="1"/>
        <end position="10"/>
    </location>
</feature>
<dbReference type="PANTHER" id="PTHR34403:SF14">
    <property type="entry name" value="OS05G0225800 PROTEIN"/>
    <property type="match status" value="1"/>
</dbReference>
<feature type="compositionally biased region" description="Polar residues" evidence="1">
    <location>
        <begin position="698"/>
        <end position="723"/>
    </location>
</feature>
<feature type="region of interest" description="Disordered" evidence="1">
    <location>
        <begin position="1608"/>
        <end position="1632"/>
    </location>
</feature>
<feature type="region of interest" description="Disordered" evidence="1">
    <location>
        <begin position="460"/>
        <end position="480"/>
    </location>
</feature>
<sequence>MDSHSRSASPRDQMRPQHRPPSPPSSPAAFDNRAYQHDESDPNHNDSFTSNGPHQNGHSKEPNGDTKTLEAVNLELINLTPKNGSKKKDVEVDMNSTNPYDEYFVPVNEHRKYMRGEKLYVTADKRGEKGGCKRPLCWTLLGLVVVAIVALIVLAATGILFTNSPTPLEQYNSSVSSARAFGGITSDHSHDHDHSGHHHDHSNHNHDHTDHNHEHDHSDHDHSHEQKPSTSPLPQQVTETQSDEAPDLSIMSDESNDMSLYVPRTVEGELKIDNEIFLPAFEDTDSEDYKEFTQAFSDALKHALFDRNSLENGDNEIVVEVVRLRKGSVIVTYRIHWIPKYNTEPTEDLLTAKTLKTNLNNYLNTYNRMISIYHVAEDQEIQTKPVLDICKINNNDCEHRCEFDDSTLDFTCACPHGQMMDTSSPKRCMPILDNSVTKDDHSKPTTQRQLTVDSAEYTTRTISEEEKPNAESANEAIRENEFDWKKTRQYMPETTTETEADLKFSHIFGHSDTEMPKPEPSPEHEIYSTVEPFFVSESTEDVQPEPEPTAEPKPEPEPEPTAEPEPEPTVEPKAEPEPEPTAEPSAKPEPEPTAEPKSEPEAEPTAEPKSLPEPESTAEPKSEPEPEPTAEPKAEPEPEPKAEPKPELESTVEPNAEPEPEPTSEPKAEPEPESTDEPKAEPEARSEPTEDSNKESSSEILQSRNPATESPDNTESVTRSNFKSETDFQLPEKSTDSPDITTILIPNSADTDESKQNEATESKTSPRPMFDHPTFDLDSLMGLYTTSEPMQTQKIEAESGELTNIEEENKESVNENTENNENNMGNSMATTTRISISEPNSINEPSYEPKPEIISILQQNENPMDLNDTFSNDSSVDNDWLEAEENTTSLVPQSTAVMTNNDGNIKAPMESEMSDERKTESRSSKTLEDHITETMTEQTSGITNDDITFDLIRKHNEMSLESTTNRMNIETTTSNSREMDDDVKEDESNKNKVETTTQIFSNERNDQNMDNSMNFNHNYVATSTQSNIENKMIMSQSQGSQSILINENTQTETTTTGTDTIVPNSLNEQNKDLENRKPLTETLEKTTVSSQIFNDKSLENEGKEITFDTINMLYNRSSKAIMDKENNIQDITESNEITKDSAETSTDSDWLSESVTEVNYDDIMKITESGEATDTPAIKVDELLGRGAIKDDFEPDYLNNMGSNSSKISDQDEMMYGITNDYLNDDSRVKRVNTQKDNSDGSGTLHVTEAMLPNKDIESNTFETTTIGQYIYKMSEKKLDETGNNPESSMTTSHPAPVWEETEKDITVNEGFKSEMNQSDDIKDNINIITSTIMPTTPDAFKINDQQIINQYNVPNTSDMSSQNISQVSNLNVTIYEIPNPNDNQSTITTKPTNVQSSEFIDHDTDMNPFLPEVENNKSLVKKLQEGHDIEPANLNETQNENGEDHMNNSNTVSDMAHTNENTNSNDLSVIPQLVQETTTTAINNPDGMLNQLFTNSNSRVEEPVTTDANETPINSITSSSEEQTSENSYNDEVLPISTFLLDTDDLDTTKKPTTLPVNDLGNGAEKTTSRPVNNDTEFLSVVPISEENNEQLKKDYSSENIQELNYISDSPEKSDKRTDVSNFDSILNNEA</sequence>
<dbReference type="InterPro" id="IPR050972">
    <property type="entry name" value="SDr-like"/>
</dbReference>
<feature type="compositionally biased region" description="Basic and acidic residues" evidence="1">
    <location>
        <begin position="752"/>
        <end position="761"/>
    </location>
</feature>
<dbReference type="Proteomes" id="UP001652626">
    <property type="component" value="Chromosome 5"/>
</dbReference>
<feature type="region of interest" description="Disordered" evidence="1">
    <location>
        <begin position="807"/>
        <end position="827"/>
    </location>
</feature>
<reference evidence="5" key="1">
    <citation type="submission" date="2025-08" db="UniProtKB">
        <authorList>
            <consortium name="RefSeq"/>
        </authorList>
    </citation>
    <scope>IDENTIFICATION</scope>
    <source>
        <tissue evidence="5">Whole body</tissue>
    </source>
</reference>
<evidence type="ECO:0000313" key="5">
    <source>
        <dbReference type="RefSeq" id="XP_064076886.1"/>
    </source>
</evidence>
<feature type="compositionally biased region" description="Low complexity" evidence="1">
    <location>
        <begin position="814"/>
        <end position="826"/>
    </location>
</feature>
<feature type="compositionally biased region" description="Basic and acidic residues" evidence="1">
    <location>
        <begin position="914"/>
        <end position="928"/>
    </location>
</feature>
<dbReference type="PROSITE" id="PS50024">
    <property type="entry name" value="SEA"/>
    <property type="match status" value="1"/>
</dbReference>
<accession>A0ABM4B031</accession>
<dbReference type="RefSeq" id="XP_064076886.1">
    <property type="nucleotide sequence ID" value="XM_064220816.1"/>
</dbReference>
<feature type="region of interest" description="Disordered" evidence="1">
    <location>
        <begin position="1"/>
        <end position="65"/>
    </location>
</feature>
<feature type="compositionally biased region" description="Basic and acidic residues" evidence="1">
    <location>
        <begin position="34"/>
        <end position="44"/>
    </location>
</feature>
<keyword evidence="4" id="KW-1185">Reference proteome</keyword>
<proteinExistence type="predicted"/>
<feature type="compositionally biased region" description="Low complexity" evidence="1">
    <location>
        <begin position="1514"/>
        <end position="1529"/>
    </location>
</feature>
<feature type="compositionally biased region" description="Low complexity" evidence="1">
    <location>
        <begin position="603"/>
        <end position="617"/>
    </location>
</feature>
<feature type="compositionally biased region" description="Polar residues" evidence="1">
    <location>
        <begin position="737"/>
        <end position="749"/>
    </location>
</feature>
<evidence type="ECO:0000256" key="2">
    <source>
        <dbReference type="SAM" id="Phobius"/>
    </source>
</evidence>
<keyword evidence="2" id="KW-1133">Transmembrane helix</keyword>
<feature type="region of interest" description="Disordered" evidence="1">
    <location>
        <begin position="1501"/>
        <end position="1532"/>
    </location>
</feature>
<feature type="compositionally biased region" description="Basic and acidic residues" evidence="1">
    <location>
        <begin position="1611"/>
        <end position="1620"/>
    </location>
</feature>
<name>A0ABM4B031_VANTA</name>
<feature type="region of interest" description="Disordered" evidence="1">
    <location>
        <begin position="182"/>
        <end position="255"/>
    </location>
</feature>
<evidence type="ECO:0000256" key="1">
    <source>
        <dbReference type="SAM" id="MobiDB-lite"/>
    </source>
</evidence>
<feature type="compositionally biased region" description="Basic and acidic residues" evidence="1">
    <location>
        <begin position="618"/>
        <end position="648"/>
    </location>
</feature>
<keyword evidence="2" id="KW-0812">Transmembrane</keyword>
<feature type="region of interest" description="Disordered" evidence="1">
    <location>
        <begin position="898"/>
        <end position="928"/>
    </location>
</feature>
<dbReference type="InterPro" id="IPR000082">
    <property type="entry name" value="SEA_dom"/>
</dbReference>
<feature type="region of interest" description="Disordered" evidence="1">
    <location>
        <begin position="536"/>
        <end position="775"/>
    </location>
</feature>
<protein>
    <submittedName>
        <fullName evidence="5">Zinc metalloprotease ZmpB-like</fullName>
    </submittedName>
</protein>
<feature type="compositionally biased region" description="Basic and acidic residues" evidence="1">
    <location>
        <begin position="202"/>
        <end position="227"/>
    </location>
</feature>
<feature type="compositionally biased region" description="Acidic residues" evidence="1">
    <location>
        <begin position="557"/>
        <end position="568"/>
    </location>
</feature>
<feature type="transmembrane region" description="Helical" evidence="2">
    <location>
        <begin position="136"/>
        <end position="161"/>
    </location>
</feature>
<evidence type="ECO:0000313" key="4">
    <source>
        <dbReference type="Proteomes" id="UP001652626"/>
    </source>
</evidence>
<feature type="region of interest" description="Disordered" evidence="1">
    <location>
        <begin position="971"/>
        <end position="993"/>
    </location>
</feature>
<evidence type="ECO:0000259" key="3">
    <source>
        <dbReference type="PROSITE" id="PS50024"/>
    </source>
</evidence>
<feature type="compositionally biased region" description="Basic and acidic residues" evidence="1">
    <location>
        <begin position="664"/>
        <end position="697"/>
    </location>
</feature>
<dbReference type="GeneID" id="113392708"/>
<gene>
    <name evidence="5" type="primary">LOC113392708</name>
</gene>
<feature type="domain" description="SEA" evidence="3">
    <location>
        <begin position="262"/>
        <end position="379"/>
    </location>
</feature>
<keyword evidence="2" id="KW-0472">Membrane</keyword>
<organism evidence="4 5">
    <name type="scientific">Vanessa tameamea</name>
    <name type="common">Kamehameha butterfly</name>
    <dbReference type="NCBI Taxonomy" id="334116"/>
    <lineage>
        <taxon>Eukaryota</taxon>
        <taxon>Metazoa</taxon>
        <taxon>Ecdysozoa</taxon>
        <taxon>Arthropoda</taxon>
        <taxon>Hexapoda</taxon>
        <taxon>Insecta</taxon>
        <taxon>Pterygota</taxon>
        <taxon>Neoptera</taxon>
        <taxon>Endopterygota</taxon>
        <taxon>Lepidoptera</taxon>
        <taxon>Glossata</taxon>
        <taxon>Ditrysia</taxon>
        <taxon>Papilionoidea</taxon>
        <taxon>Nymphalidae</taxon>
        <taxon>Nymphalinae</taxon>
        <taxon>Vanessa</taxon>
    </lineage>
</organism>
<dbReference type="PANTHER" id="PTHR34403">
    <property type="entry name" value="TOL-PAL SYSTEM PROTEIN TOLA"/>
    <property type="match status" value="1"/>
</dbReference>